<name>A0ACC0MU18_RHOML</name>
<evidence type="ECO:0000313" key="2">
    <source>
        <dbReference type="Proteomes" id="UP001062846"/>
    </source>
</evidence>
<sequence length="71" mass="8396">MLPRPNSPFPPLRPRPLLPRLQKLRRRRRSLPLQLHCLVRPRHLLRPLRLLPPHLLLLDVHGVGVVHQREG</sequence>
<keyword evidence="2" id="KW-1185">Reference proteome</keyword>
<comment type="caution">
    <text evidence="1">The sequence shown here is derived from an EMBL/GenBank/DDBJ whole genome shotgun (WGS) entry which is preliminary data.</text>
</comment>
<reference evidence="1" key="1">
    <citation type="submission" date="2022-02" db="EMBL/GenBank/DDBJ databases">
        <title>Plant Genome Project.</title>
        <authorList>
            <person name="Zhang R.-G."/>
        </authorList>
    </citation>
    <scope>NUCLEOTIDE SEQUENCE</scope>
    <source>
        <strain evidence="1">AT1</strain>
    </source>
</reference>
<proteinExistence type="predicted"/>
<accession>A0ACC0MU18</accession>
<evidence type="ECO:0000313" key="1">
    <source>
        <dbReference type="EMBL" id="KAI8544548.1"/>
    </source>
</evidence>
<protein>
    <submittedName>
        <fullName evidence="1">Uncharacterized protein</fullName>
    </submittedName>
</protein>
<dbReference type="Proteomes" id="UP001062846">
    <property type="component" value="Chromosome 8"/>
</dbReference>
<organism evidence="1 2">
    <name type="scientific">Rhododendron molle</name>
    <name type="common">Chinese azalea</name>
    <name type="synonym">Azalea mollis</name>
    <dbReference type="NCBI Taxonomy" id="49168"/>
    <lineage>
        <taxon>Eukaryota</taxon>
        <taxon>Viridiplantae</taxon>
        <taxon>Streptophyta</taxon>
        <taxon>Embryophyta</taxon>
        <taxon>Tracheophyta</taxon>
        <taxon>Spermatophyta</taxon>
        <taxon>Magnoliopsida</taxon>
        <taxon>eudicotyledons</taxon>
        <taxon>Gunneridae</taxon>
        <taxon>Pentapetalae</taxon>
        <taxon>asterids</taxon>
        <taxon>Ericales</taxon>
        <taxon>Ericaceae</taxon>
        <taxon>Ericoideae</taxon>
        <taxon>Rhodoreae</taxon>
        <taxon>Rhododendron</taxon>
    </lineage>
</organism>
<dbReference type="EMBL" id="CM046395">
    <property type="protein sequence ID" value="KAI8544548.1"/>
    <property type="molecule type" value="Genomic_DNA"/>
</dbReference>
<gene>
    <name evidence="1" type="ORF">RHMOL_Rhmol08G0305700</name>
</gene>